<protein>
    <recommendedName>
        <fullName evidence="2">DUF6630 domain-containing protein</fullName>
    </recommendedName>
</protein>
<evidence type="ECO:0000256" key="1">
    <source>
        <dbReference type="SAM" id="Phobius"/>
    </source>
</evidence>
<gene>
    <name evidence="3" type="ORF">CTI18_04750</name>
</gene>
<dbReference type="InterPro" id="IPR046582">
    <property type="entry name" value="DUF6630"/>
</dbReference>
<feature type="domain" description="DUF6630" evidence="2">
    <location>
        <begin position="142"/>
        <end position="235"/>
    </location>
</feature>
<keyword evidence="1" id="KW-0472">Membrane</keyword>
<proteinExistence type="predicted"/>
<dbReference type="Proteomes" id="UP000230046">
    <property type="component" value="Unassembled WGS sequence"/>
</dbReference>
<comment type="caution">
    <text evidence="3">The sequence shown here is derived from an EMBL/GenBank/DDBJ whole genome shotgun (WGS) entry which is preliminary data.</text>
</comment>
<organism evidence="3 4">
    <name type="scientific">Prevotella intermedia</name>
    <dbReference type="NCBI Taxonomy" id="28131"/>
    <lineage>
        <taxon>Bacteria</taxon>
        <taxon>Pseudomonadati</taxon>
        <taxon>Bacteroidota</taxon>
        <taxon>Bacteroidia</taxon>
        <taxon>Bacteroidales</taxon>
        <taxon>Prevotellaceae</taxon>
        <taxon>Prevotella</taxon>
    </lineage>
</organism>
<evidence type="ECO:0000313" key="4">
    <source>
        <dbReference type="Proteomes" id="UP000230046"/>
    </source>
</evidence>
<name>A0A2G8IB09_PREIN</name>
<dbReference type="AlphaFoldDB" id="A0A2G8IB09"/>
<feature type="transmembrane region" description="Helical" evidence="1">
    <location>
        <begin position="69"/>
        <end position="90"/>
    </location>
</feature>
<reference evidence="3 4" key="1">
    <citation type="submission" date="2017-11" db="EMBL/GenBank/DDBJ databases">
        <title>Genome sequencing of Prevotella intermedia KCOM 1653.</title>
        <authorList>
            <person name="Kook J.-K."/>
            <person name="Park S.-N."/>
            <person name="Lim Y.K."/>
        </authorList>
    </citation>
    <scope>NUCLEOTIDE SEQUENCE [LARGE SCALE GENOMIC DNA]</scope>
    <source>
        <strain evidence="3 4">KCOM 1653</strain>
    </source>
</reference>
<dbReference type="EMBL" id="PEKN01000001">
    <property type="protein sequence ID" value="PIK20680.1"/>
    <property type="molecule type" value="Genomic_DNA"/>
</dbReference>
<feature type="transmembrane region" description="Helical" evidence="1">
    <location>
        <begin position="96"/>
        <end position="117"/>
    </location>
</feature>
<sequence length="236" mass="27192">MSIWHDLFLFKTNKNTFVVFSSFNQAGFFLKEHSSLFPFRYHQRGETNKEIKQENITNSKNMKEKLSNGCISIAITVIPFAMLWGAISMFKCGEYVKGSICVLGALLFGIPIFIGWFSKSNSIKEDKPSVPRLPLPATKEELIKLAKHITGEDKEIMKVVLRSLENPKTFCQMEIKAVPEQLYDYQDLLFDWYEEEDNDTNLRSIVMLFAIGNANFIAGFDWKDDLETFLWNVSSI</sequence>
<evidence type="ECO:0000259" key="2">
    <source>
        <dbReference type="Pfam" id="PF20335"/>
    </source>
</evidence>
<keyword evidence="1" id="KW-0812">Transmembrane</keyword>
<accession>A0A2G8IB09</accession>
<keyword evidence="1" id="KW-1133">Transmembrane helix</keyword>
<dbReference type="Pfam" id="PF20335">
    <property type="entry name" value="DUF6630"/>
    <property type="match status" value="1"/>
</dbReference>
<evidence type="ECO:0000313" key="3">
    <source>
        <dbReference type="EMBL" id="PIK20680.1"/>
    </source>
</evidence>